<evidence type="ECO:0000313" key="2">
    <source>
        <dbReference type="Proteomes" id="UP000821845"/>
    </source>
</evidence>
<dbReference type="Proteomes" id="UP000821845">
    <property type="component" value="Chromosome 6"/>
</dbReference>
<reference evidence="1" key="1">
    <citation type="submission" date="2020-05" db="EMBL/GenBank/DDBJ databases">
        <title>Large-scale comparative analyses of tick genomes elucidate their genetic diversity and vector capacities.</title>
        <authorList>
            <person name="Jia N."/>
            <person name="Wang J."/>
            <person name="Shi W."/>
            <person name="Du L."/>
            <person name="Sun Y."/>
            <person name="Zhan W."/>
            <person name="Jiang J."/>
            <person name="Wang Q."/>
            <person name="Zhang B."/>
            <person name="Ji P."/>
            <person name="Sakyi L.B."/>
            <person name="Cui X."/>
            <person name="Yuan T."/>
            <person name="Jiang B."/>
            <person name="Yang W."/>
            <person name="Lam T.T.-Y."/>
            <person name="Chang Q."/>
            <person name="Ding S."/>
            <person name="Wang X."/>
            <person name="Zhu J."/>
            <person name="Ruan X."/>
            <person name="Zhao L."/>
            <person name="Wei J."/>
            <person name="Que T."/>
            <person name="Du C."/>
            <person name="Cheng J."/>
            <person name="Dai P."/>
            <person name="Han X."/>
            <person name="Huang E."/>
            <person name="Gao Y."/>
            <person name="Liu J."/>
            <person name="Shao H."/>
            <person name="Ye R."/>
            <person name="Li L."/>
            <person name="Wei W."/>
            <person name="Wang X."/>
            <person name="Wang C."/>
            <person name="Yang T."/>
            <person name="Huo Q."/>
            <person name="Li W."/>
            <person name="Guo W."/>
            <person name="Chen H."/>
            <person name="Zhou L."/>
            <person name="Ni X."/>
            <person name="Tian J."/>
            <person name="Zhou Y."/>
            <person name="Sheng Y."/>
            <person name="Liu T."/>
            <person name="Pan Y."/>
            <person name="Xia L."/>
            <person name="Li J."/>
            <person name="Zhao F."/>
            <person name="Cao W."/>
        </authorList>
    </citation>
    <scope>NUCLEOTIDE SEQUENCE</scope>
    <source>
        <strain evidence="1">Hyas-2018</strain>
    </source>
</reference>
<gene>
    <name evidence="1" type="ORF">HPB50_003270</name>
</gene>
<sequence>MPWRQSGVTFFLLRVRSAESKRSAAERQEGFSQCHFYSLSKTTAESVRQVSKEATVLPQSFRWCQLVFYVEHGFEWLPPSRVFASDGLHLSFEGFVLLAGHYKQLCFSSPQDASSSSWQDSTSSEKVCHMPRTARTQVLLDNPSPDKQATHETAQAPKIHSRTTRVTSATKSKAGAGNTTKGKTSTSKTSGSKTLRTDATTATTTVTPRSKAPTKSEAMPNAATNRKDKGKSTRTTTMTTSDSTTNHSDVDNTVTRSATVNPVLPAPTRWATAPQPGYRLRSKIPDPAERTN</sequence>
<comment type="caution">
    <text evidence="1">The sequence shown here is derived from an EMBL/GenBank/DDBJ whole genome shotgun (WGS) entry which is preliminary data.</text>
</comment>
<proteinExistence type="predicted"/>
<organism evidence="1 2">
    <name type="scientific">Hyalomma asiaticum</name>
    <name type="common">Tick</name>
    <dbReference type="NCBI Taxonomy" id="266040"/>
    <lineage>
        <taxon>Eukaryota</taxon>
        <taxon>Metazoa</taxon>
        <taxon>Ecdysozoa</taxon>
        <taxon>Arthropoda</taxon>
        <taxon>Chelicerata</taxon>
        <taxon>Arachnida</taxon>
        <taxon>Acari</taxon>
        <taxon>Parasitiformes</taxon>
        <taxon>Ixodida</taxon>
        <taxon>Ixodoidea</taxon>
        <taxon>Ixodidae</taxon>
        <taxon>Hyalomminae</taxon>
        <taxon>Hyalomma</taxon>
    </lineage>
</organism>
<accession>A0ACB7S184</accession>
<dbReference type="EMBL" id="CM023486">
    <property type="protein sequence ID" value="KAH6927408.1"/>
    <property type="molecule type" value="Genomic_DNA"/>
</dbReference>
<name>A0ACB7S184_HYAAI</name>
<keyword evidence="2" id="KW-1185">Reference proteome</keyword>
<evidence type="ECO:0000313" key="1">
    <source>
        <dbReference type="EMBL" id="KAH6927408.1"/>
    </source>
</evidence>
<protein>
    <submittedName>
        <fullName evidence="1">Uncharacterized protein</fullName>
    </submittedName>
</protein>